<dbReference type="OrthoDB" id="5331396at2759"/>
<dbReference type="PANTHER" id="PTHR37849">
    <property type="entry name" value="YALI0E11605P"/>
    <property type="match status" value="1"/>
</dbReference>
<feature type="transmembrane region" description="Helical" evidence="2">
    <location>
        <begin position="42"/>
        <end position="64"/>
    </location>
</feature>
<reference evidence="3 4" key="1">
    <citation type="submission" date="2016-07" db="EMBL/GenBank/DDBJ databases">
        <title>Pervasive Adenine N6-methylation of Active Genes in Fungi.</title>
        <authorList>
            <consortium name="DOE Joint Genome Institute"/>
            <person name="Mondo S.J."/>
            <person name="Dannebaum R.O."/>
            <person name="Kuo R.C."/>
            <person name="Labutti K."/>
            <person name="Haridas S."/>
            <person name="Kuo A."/>
            <person name="Salamov A."/>
            <person name="Ahrendt S.R."/>
            <person name="Lipzen A."/>
            <person name="Sullivan W."/>
            <person name="Andreopoulos W.B."/>
            <person name="Clum A."/>
            <person name="Lindquist E."/>
            <person name="Daum C."/>
            <person name="Ramamoorthy G.K."/>
            <person name="Gryganskyi A."/>
            <person name="Culley D."/>
            <person name="Magnuson J.K."/>
            <person name="James T.Y."/>
            <person name="O'Malley M.A."/>
            <person name="Stajich J.E."/>
            <person name="Spatafora J.W."/>
            <person name="Visel A."/>
            <person name="Grigoriev I.V."/>
        </authorList>
    </citation>
    <scope>NUCLEOTIDE SEQUENCE [LARGE SCALE GENOMIC DNA]</scope>
    <source>
        <strain evidence="3 4">CBS 931.73</strain>
    </source>
</reference>
<dbReference type="PANTHER" id="PTHR37849:SF1">
    <property type="entry name" value="YALI0E11605P"/>
    <property type="match status" value="1"/>
</dbReference>
<sequence>MMRTLYSGLIRRSFSTTARRFGASGSVGSSQNVRVSKKMGSIGGGILGFIIGGSAAGALSYYYLLEEYQNASTRLLSAVDQLQTSTDQVREYAKKIEEVDSELAELKTSVASKEKVEKARRELRKLYDVANIEHLELKTHVWAIEQKVHSLLK</sequence>
<evidence type="ECO:0000313" key="3">
    <source>
        <dbReference type="EMBL" id="ORX98832.1"/>
    </source>
</evidence>
<accession>A0A1Y1YLG4</accession>
<organism evidence="3 4">
    <name type="scientific">Basidiobolus meristosporus CBS 931.73</name>
    <dbReference type="NCBI Taxonomy" id="1314790"/>
    <lineage>
        <taxon>Eukaryota</taxon>
        <taxon>Fungi</taxon>
        <taxon>Fungi incertae sedis</taxon>
        <taxon>Zoopagomycota</taxon>
        <taxon>Entomophthoromycotina</taxon>
        <taxon>Basidiobolomycetes</taxon>
        <taxon>Basidiobolales</taxon>
        <taxon>Basidiobolaceae</taxon>
        <taxon>Basidiobolus</taxon>
    </lineage>
</organism>
<keyword evidence="4" id="KW-1185">Reference proteome</keyword>
<keyword evidence="1" id="KW-0175">Coiled coil</keyword>
<keyword evidence="2" id="KW-0812">Transmembrane</keyword>
<keyword evidence="2" id="KW-0472">Membrane</keyword>
<protein>
    <submittedName>
        <fullName evidence="3">Uncharacterized protein</fullName>
    </submittedName>
</protein>
<feature type="coiled-coil region" evidence="1">
    <location>
        <begin position="65"/>
        <end position="133"/>
    </location>
</feature>
<proteinExistence type="predicted"/>
<dbReference type="Proteomes" id="UP000193498">
    <property type="component" value="Unassembled WGS sequence"/>
</dbReference>
<dbReference type="EMBL" id="MCFE01000106">
    <property type="protein sequence ID" value="ORX98832.1"/>
    <property type="molecule type" value="Genomic_DNA"/>
</dbReference>
<keyword evidence="2" id="KW-1133">Transmembrane helix</keyword>
<name>A0A1Y1YLG4_9FUNG</name>
<dbReference type="AlphaFoldDB" id="A0A1Y1YLG4"/>
<evidence type="ECO:0000256" key="2">
    <source>
        <dbReference type="SAM" id="Phobius"/>
    </source>
</evidence>
<comment type="caution">
    <text evidence="3">The sequence shown here is derived from an EMBL/GenBank/DDBJ whole genome shotgun (WGS) entry which is preliminary data.</text>
</comment>
<evidence type="ECO:0000313" key="4">
    <source>
        <dbReference type="Proteomes" id="UP000193498"/>
    </source>
</evidence>
<gene>
    <name evidence="3" type="ORF">K493DRAFT_280183</name>
</gene>
<dbReference type="InParanoid" id="A0A1Y1YLG4"/>
<evidence type="ECO:0000256" key="1">
    <source>
        <dbReference type="SAM" id="Coils"/>
    </source>
</evidence>
<dbReference type="STRING" id="1314790.A0A1Y1YLG4"/>